<gene>
    <name evidence="8" type="ORF">DBT54_04965</name>
</gene>
<feature type="domain" description="Clp R" evidence="7">
    <location>
        <begin position="3"/>
        <end position="146"/>
    </location>
</feature>
<dbReference type="RefSeq" id="WP_064292376.1">
    <property type="nucleotide sequence ID" value="NZ_JASODG010000003.1"/>
</dbReference>
<evidence type="ECO:0000313" key="9">
    <source>
        <dbReference type="Proteomes" id="UP000251923"/>
    </source>
</evidence>
<protein>
    <submittedName>
        <fullName evidence="8">AAA family ATPase</fullName>
    </submittedName>
</protein>
<dbReference type="PANTHER" id="PTHR11638">
    <property type="entry name" value="ATP-DEPENDENT CLP PROTEASE"/>
    <property type="match status" value="1"/>
</dbReference>
<keyword evidence="1 5" id="KW-0677">Repeat</keyword>
<dbReference type="PRINTS" id="PR00300">
    <property type="entry name" value="CLPPROTEASEA"/>
</dbReference>
<dbReference type="InterPro" id="IPR025662">
    <property type="entry name" value="Sigma_54_int_dom_ATP-bd_1"/>
</dbReference>
<dbReference type="SUPFAM" id="SSF52540">
    <property type="entry name" value="P-loop containing nucleoside triphosphate hydrolases"/>
    <property type="match status" value="2"/>
</dbReference>
<dbReference type="CDD" id="cd00009">
    <property type="entry name" value="AAA"/>
    <property type="match status" value="1"/>
</dbReference>
<evidence type="ECO:0000256" key="3">
    <source>
        <dbReference type="ARBA" id="ARBA00022840"/>
    </source>
</evidence>
<dbReference type="PROSITE" id="PS51903">
    <property type="entry name" value="CLP_R"/>
    <property type="match status" value="1"/>
</dbReference>
<dbReference type="Gene3D" id="3.40.50.300">
    <property type="entry name" value="P-loop containing nucleotide triphosphate hydrolases"/>
    <property type="match status" value="3"/>
</dbReference>
<evidence type="ECO:0000256" key="4">
    <source>
        <dbReference type="ARBA" id="ARBA00025613"/>
    </source>
</evidence>
<comment type="caution">
    <text evidence="8">The sequence shown here is derived from an EMBL/GenBank/DDBJ whole genome shotgun (WGS) entry which is preliminary data.</text>
</comment>
<dbReference type="GeneID" id="86969893"/>
<evidence type="ECO:0000256" key="6">
    <source>
        <dbReference type="SAM" id="Coils"/>
    </source>
</evidence>
<dbReference type="InterPro" id="IPR050130">
    <property type="entry name" value="ClpA_ClpB"/>
</dbReference>
<dbReference type="InterPro" id="IPR041546">
    <property type="entry name" value="ClpA/ClpB_AAA_lid"/>
</dbReference>
<keyword evidence="2" id="KW-0547">Nucleotide-binding</keyword>
<evidence type="ECO:0000256" key="5">
    <source>
        <dbReference type="PROSITE-ProRule" id="PRU01251"/>
    </source>
</evidence>
<reference evidence="8 9" key="1">
    <citation type="submission" date="2018-04" db="EMBL/GenBank/DDBJ databases">
        <title>Aerococcus urinae genomes.</title>
        <authorList>
            <person name="Hilt E."/>
            <person name="Gilbert N.M."/>
            <person name="Thomas-White K."/>
            <person name="Putonti C."/>
            <person name="Lewis A.L."/>
            <person name="Visck K.L."/>
            <person name="Wolfe A.J."/>
        </authorList>
    </citation>
    <scope>NUCLEOTIDE SEQUENCE [LARGE SCALE GENOMIC DNA]</scope>
    <source>
        <strain evidence="8 9">UMB7480</strain>
    </source>
</reference>
<dbReference type="SMART" id="SM00382">
    <property type="entry name" value="AAA"/>
    <property type="match status" value="2"/>
</dbReference>
<dbReference type="Gene3D" id="1.10.1780.10">
    <property type="entry name" value="Clp, N-terminal domain"/>
    <property type="match status" value="1"/>
</dbReference>
<dbReference type="CDD" id="cd19499">
    <property type="entry name" value="RecA-like_ClpB_Hsp104-like"/>
    <property type="match status" value="1"/>
</dbReference>
<name>A0A329NWX3_9LACT</name>
<dbReference type="EMBL" id="QMHM01000007">
    <property type="protein sequence ID" value="RAV79781.1"/>
    <property type="molecule type" value="Genomic_DNA"/>
</dbReference>
<feature type="coiled-coil region" evidence="6">
    <location>
        <begin position="404"/>
        <end position="517"/>
    </location>
</feature>
<dbReference type="GO" id="GO:0005524">
    <property type="term" value="F:ATP binding"/>
    <property type="evidence" value="ECO:0007669"/>
    <property type="project" value="UniProtKB-KW"/>
</dbReference>
<keyword evidence="3" id="KW-0067">ATP-binding</keyword>
<dbReference type="Pfam" id="PF02861">
    <property type="entry name" value="Clp_N"/>
    <property type="match status" value="1"/>
</dbReference>
<dbReference type="InterPro" id="IPR004176">
    <property type="entry name" value="Clp_R_N"/>
</dbReference>
<keyword evidence="6" id="KW-0175">Coiled coil</keyword>
<evidence type="ECO:0000256" key="1">
    <source>
        <dbReference type="ARBA" id="ARBA00022737"/>
    </source>
</evidence>
<dbReference type="Pfam" id="PF00004">
    <property type="entry name" value="AAA"/>
    <property type="match status" value="1"/>
</dbReference>
<dbReference type="PROSITE" id="PS00675">
    <property type="entry name" value="SIGMA54_INTERACT_1"/>
    <property type="match status" value="1"/>
</dbReference>
<dbReference type="PANTHER" id="PTHR11638:SF18">
    <property type="entry name" value="HEAT SHOCK PROTEIN 104"/>
    <property type="match status" value="1"/>
</dbReference>
<dbReference type="SUPFAM" id="SSF81923">
    <property type="entry name" value="Double Clp-N motif"/>
    <property type="match status" value="1"/>
</dbReference>
<evidence type="ECO:0000256" key="2">
    <source>
        <dbReference type="ARBA" id="ARBA00022741"/>
    </source>
</evidence>
<dbReference type="GO" id="GO:0034605">
    <property type="term" value="P:cellular response to heat"/>
    <property type="evidence" value="ECO:0007669"/>
    <property type="project" value="TreeGrafter"/>
</dbReference>
<proteinExistence type="predicted"/>
<dbReference type="InterPro" id="IPR036628">
    <property type="entry name" value="Clp_N_dom_sf"/>
</dbReference>
<dbReference type="Pfam" id="PF07724">
    <property type="entry name" value="AAA_2"/>
    <property type="match status" value="1"/>
</dbReference>
<dbReference type="InterPro" id="IPR001270">
    <property type="entry name" value="ClpA/B"/>
</dbReference>
<evidence type="ECO:0000259" key="7">
    <source>
        <dbReference type="PROSITE" id="PS51903"/>
    </source>
</evidence>
<dbReference type="GO" id="GO:0005737">
    <property type="term" value="C:cytoplasm"/>
    <property type="evidence" value="ECO:0007669"/>
    <property type="project" value="TreeGrafter"/>
</dbReference>
<organism evidence="8 9">
    <name type="scientific">Aerococcus urinae</name>
    <dbReference type="NCBI Taxonomy" id="1376"/>
    <lineage>
        <taxon>Bacteria</taxon>
        <taxon>Bacillati</taxon>
        <taxon>Bacillota</taxon>
        <taxon>Bacilli</taxon>
        <taxon>Lactobacillales</taxon>
        <taxon>Aerococcaceae</taxon>
        <taxon>Aerococcus</taxon>
    </lineage>
</organism>
<dbReference type="InterPro" id="IPR027417">
    <property type="entry name" value="P-loop_NTPase"/>
</dbReference>
<dbReference type="AlphaFoldDB" id="A0A329NWX3"/>
<accession>A0A329NWX3</accession>
<dbReference type="Pfam" id="PF17871">
    <property type="entry name" value="AAA_lid_9"/>
    <property type="match status" value="1"/>
</dbReference>
<dbReference type="Proteomes" id="UP000251923">
    <property type="component" value="Unassembled WGS sequence"/>
</dbReference>
<dbReference type="GO" id="GO:0016887">
    <property type="term" value="F:ATP hydrolysis activity"/>
    <property type="evidence" value="ECO:0007669"/>
    <property type="project" value="InterPro"/>
</dbReference>
<sequence length="852" mass="96353">MNTEKYSQEAMQVLKEAQNLAINKKHSEVTELHLLKAILDQDENSVIKLLTDQGIILGPLKEQVDTAVDKLRSPKGVKNLYISRNYQRLLLISEQVSRAQFESRVSLDHLFLALMKDEDFASAKLLALFEITADFYEQAMAKRETDKFQEGISKADLKQLLKYGRNLTQEAIEGRLDPIIGRDQETRSVIRILSRRIKNNPVLIGEAGVGKTAIVEGLAQRIVQGRVPDKLKNRIIFALNITSLISGAKYRGDFEERLEEVLAIIKDSKGRIILFIDELHNIVGAGNSSGSMDTSNILKPMLARGEILTIGATTTDEYKLYIEKDLALDRRFQKVLIEEPSEAATLSILRGIQSKYESFHQVNIKDPALVEAVRLSKRYLPNRKLPDVAVDILDEASAMVRMYTDELPEKIQDLEAELNKMETEAARLKNESDQVSQYRFKELMEQVAEQEKLLDQELANYHKEKDRIQEITRLKGELETLNQQKMEAQYERDLDKMSAYLAEEKSTKADLEELEQSTPYYNVSADVGINEIREVVAQLAHMPKAEMESDPAAQIAKIESDLRENFVGADDLIDKIISLVTQSRSGLFNQAKPLLSLILAGESGTGKTYLARLIARTLFGGEEHLIALDMSEFRDASSNTKLIGSPPGYIGYESNNHLTEQIRTRPYSVVLLENIDYAHPDIFALIKQIVASGQIRDNKSRDVDFSNTVIIATLTLDGEVDYQKQVSKRVNGQSLSDFDAVYYLQLFDKREMEALIQLELDRLAELLKDNQIKLSYQGELVRSLANYLVTDLDRHSANDLSQLLESEITTPIAQLRLNDQLPAFTNVELSQAKGGDRLVHIDYQQENGKQDN</sequence>
<comment type="function">
    <text evidence="4">Part of a stress-induced multi-chaperone system, it is involved in the recovery of the cell from heat-induced damage, in cooperation with DnaK, DnaJ and GrpE. Acts before DnaK, in the processing of protein aggregates. Protein binding stimulates the ATPase activity; ATP hydrolysis unfolds the denatured protein aggregates, which probably helps expose new hydrophobic binding sites on the surface of ClpB-bound aggregates, contributing to the solubilization and refolding of denatured protein aggregates by DnaK.</text>
</comment>
<evidence type="ECO:0000313" key="8">
    <source>
        <dbReference type="EMBL" id="RAV79781.1"/>
    </source>
</evidence>
<dbReference type="FunFam" id="3.40.50.300:FF:000010">
    <property type="entry name" value="Chaperone clpB 1, putative"/>
    <property type="match status" value="1"/>
</dbReference>
<dbReference type="InterPro" id="IPR003593">
    <property type="entry name" value="AAA+_ATPase"/>
</dbReference>
<dbReference type="InterPro" id="IPR003959">
    <property type="entry name" value="ATPase_AAA_core"/>
</dbReference>